<keyword evidence="2" id="KW-1185">Reference proteome</keyword>
<sequence>MKLLWHKYPQFNEASTLLVDDTRYKSLKNDYESCCCIRTYEPNYYDPNKPKYLMDVILPWITGWLDEKFPTAYSRRTPLFDVEDDISLYVVDYFVSLEGYSYRFDPPYV</sequence>
<reference evidence="1" key="1">
    <citation type="submission" date="2021-01" db="EMBL/GenBank/DDBJ databases">
        <title>Adiantum capillus-veneris genome.</title>
        <authorList>
            <person name="Fang Y."/>
            <person name="Liao Q."/>
        </authorList>
    </citation>
    <scope>NUCLEOTIDE SEQUENCE</scope>
    <source>
        <strain evidence="1">H3</strain>
        <tissue evidence="1">Leaf</tissue>
    </source>
</reference>
<dbReference type="AlphaFoldDB" id="A0A9D4UVV3"/>
<evidence type="ECO:0000313" key="1">
    <source>
        <dbReference type="EMBL" id="KAI5074780.1"/>
    </source>
</evidence>
<gene>
    <name evidence="1" type="ORF">GOP47_0010741</name>
</gene>
<name>A0A9D4UVV3_ADICA</name>
<comment type="caution">
    <text evidence="1">The sequence shown here is derived from an EMBL/GenBank/DDBJ whole genome shotgun (WGS) entry which is preliminary data.</text>
</comment>
<evidence type="ECO:0000313" key="2">
    <source>
        <dbReference type="Proteomes" id="UP000886520"/>
    </source>
</evidence>
<dbReference type="InterPro" id="IPR023214">
    <property type="entry name" value="HAD_sf"/>
</dbReference>
<dbReference type="EMBL" id="JABFUD020000010">
    <property type="protein sequence ID" value="KAI5074780.1"/>
    <property type="molecule type" value="Genomic_DNA"/>
</dbReference>
<dbReference type="Gene3D" id="3.40.50.1000">
    <property type="entry name" value="HAD superfamily/HAD-like"/>
    <property type="match status" value="1"/>
</dbReference>
<proteinExistence type="predicted"/>
<protein>
    <submittedName>
        <fullName evidence="1">Uncharacterized protein</fullName>
    </submittedName>
</protein>
<accession>A0A9D4UVV3</accession>
<organism evidence="1 2">
    <name type="scientific">Adiantum capillus-veneris</name>
    <name type="common">Maidenhair fern</name>
    <dbReference type="NCBI Taxonomy" id="13818"/>
    <lineage>
        <taxon>Eukaryota</taxon>
        <taxon>Viridiplantae</taxon>
        <taxon>Streptophyta</taxon>
        <taxon>Embryophyta</taxon>
        <taxon>Tracheophyta</taxon>
        <taxon>Polypodiopsida</taxon>
        <taxon>Polypodiidae</taxon>
        <taxon>Polypodiales</taxon>
        <taxon>Pteridineae</taxon>
        <taxon>Pteridaceae</taxon>
        <taxon>Vittarioideae</taxon>
        <taxon>Adiantum</taxon>
    </lineage>
</organism>
<dbReference type="Proteomes" id="UP000886520">
    <property type="component" value="Chromosome 10"/>
</dbReference>